<feature type="transmembrane region" description="Helical" evidence="1">
    <location>
        <begin position="12"/>
        <end position="28"/>
    </location>
</feature>
<dbReference type="Gene3D" id="3.30.470.20">
    <property type="entry name" value="ATP-grasp fold, B domain"/>
    <property type="match status" value="1"/>
</dbReference>
<dbReference type="RefSeq" id="WP_344698255.1">
    <property type="nucleotide sequence ID" value="NZ_BAABBM010000001.1"/>
</dbReference>
<proteinExistence type="predicted"/>
<protein>
    <recommendedName>
        <fullName evidence="2">Alpha-L-glutamate ligase-related protein ATP-grasp domain-containing protein</fullName>
    </recommendedName>
</protein>
<evidence type="ECO:0000256" key="1">
    <source>
        <dbReference type="SAM" id="Phobius"/>
    </source>
</evidence>
<gene>
    <name evidence="3" type="ORF">GCM10022276_06470</name>
</gene>
<dbReference type="InterPro" id="IPR039523">
    <property type="entry name" value="RimK-rel_E_lig_ATP-grasp"/>
</dbReference>
<keyword evidence="1" id="KW-1133">Transmembrane helix</keyword>
<keyword evidence="1" id="KW-0472">Membrane</keyword>
<evidence type="ECO:0000313" key="3">
    <source>
        <dbReference type="EMBL" id="GAA3890127.1"/>
    </source>
</evidence>
<reference evidence="4" key="1">
    <citation type="journal article" date="2019" name="Int. J. Syst. Evol. Microbiol.">
        <title>The Global Catalogue of Microorganisms (GCM) 10K type strain sequencing project: providing services to taxonomists for standard genome sequencing and annotation.</title>
        <authorList>
            <consortium name="The Broad Institute Genomics Platform"/>
            <consortium name="The Broad Institute Genome Sequencing Center for Infectious Disease"/>
            <person name="Wu L."/>
            <person name="Ma J."/>
        </authorList>
    </citation>
    <scope>NUCLEOTIDE SEQUENCE [LARGE SCALE GENOMIC DNA]</scope>
    <source>
        <strain evidence="4">JCM 17543</strain>
    </source>
</reference>
<organism evidence="3 4">
    <name type="scientific">Sphingomonas limnosediminicola</name>
    <dbReference type="NCBI Taxonomy" id="940133"/>
    <lineage>
        <taxon>Bacteria</taxon>
        <taxon>Pseudomonadati</taxon>
        <taxon>Pseudomonadota</taxon>
        <taxon>Alphaproteobacteria</taxon>
        <taxon>Sphingomonadales</taxon>
        <taxon>Sphingomonadaceae</taxon>
        <taxon>Sphingomonas</taxon>
    </lineage>
</organism>
<name>A0ABP7KY75_9SPHN</name>
<accession>A0ABP7KY75</accession>
<comment type="caution">
    <text evidence="3">The sequence shown here is derived from an EMBL/GenBank/DDBJ whole genome shotgun (WGS) entry which is preliminary data.</text>
</comment>
<evidence type="ECO:0000259" key="2">
    <source>
        <dbReference type="Pfam" id="PF14397"/>
    </source>
</evidence>
<feature type="domain" description="Alpha-L-glutamate ligase-related protein ATP-grasp" evidence="2">
    <location>
        <begin position="148"/>
        <end position="395"/>
    </location>
</feature>
<keyword evidence="1" id="KW-0812">Transmembrane</keyword>
<dbReference type="Pfam" id="PF14397">
    <property type="entry name" value="ATPgrasp_ST"/>
    <property type="match status" value="1"/>
</dbReference>
<dbReference type="Proteomes" id="UP001500827">
    <property type="component" value="Unassembled WGS sequence"/>
</dbReference>
<sequence length="415" mass="46534">MASFWRPTAERIVYRVAGLPIALLWFGPAGDDSSDPLQAAFAWRYWHPSGMGEWSELVTAMLVWPIAVLLAALWFSAKNGAVVRRRYGKPLTKQFLEQLRFYFSAGVLPPWYYIFSLHDAGDRRALTFIQRFETKPCYFPLLKPRKGSPLNDKARFADYCTQHGIRCVRTLIHLKGEHPGTPLPDKDLFVKPCTGRGGRGAERWDRIAPRTYANTCGEQLTGRQLLERLIARSRQEPLIVQLRMRAHRDLLSLTAGALPTIRVLTCLNAEHEPEVMAAMLRTSFGHNVTVDNLHAGGIGALVDLESGHLSRSSNIGSDARLGWFSTHPDTGSAIEGRAVPLWSEAKSLAIGAHREFNDRIAIGWDVAILDDGPIIVEGNGNPDLDILQRFMRVGLRDHRFADLLAYHLRKKRTAA</sequence>
<feature type="transmembrane region" description="Helical" evidence="1">
    <location>
        <begin position="57"/>
        <end position="77"/>
    </location>
</feature>
<dbReference type="EMBL" id="BAABBM010000001">
    <property type="protein sequence ID" value="GAA3890127.1"/>
    <property type="molecule type" value="Genomic_DNA"/>
</dbReference>
<keyword evidence="4" id="KW-1185">Reference proteome</keyword>
<evidence type="ECO:0000313" key="4">
    <source>
        <dbReference type="Proteomes" id="UP001500827"/>
    </source>
</evidence>